<keyword evidence="6 12" id="KW-0812">Transmembrane</keyword>
<feature type="domain" description="Fucosyltransferase C-terminal" evidence="13">
    <location>
        <begin position="184"/>
        <end position="354"/>
    </location>
</feature>
<evidence type="ECO:0000256" key="7">
    <source>
        <dbReference type="ARBA" id="ARBA00022968"/>
    </source>
</evidence>
<evidence type="ECO:0000256" key="12">
    <source>
        <dbReference type="RuleBase" id="RU003832"/>
    </source>
</evidence>
<evidence type="ECO:0000313" key="15">
    <source>
        <dbReference type="EMBL" id="KAK0405003.1"/>
    </source>
</evidence>
<sequence length="397" mass="47542">MALRYRTWSRIRRFGSLGISFFALSLLLFFWSLKKHKDYWAEREVADYYEKHPVILSWTRWFGESLSAELTRFDSRYPCEYRCTFTDDRRLLKYAKALVFHDKDINIADLPPVDRSKINVYYNMESPDYSEKAFYALPMDFFQWTLTYRQESTVWKPFDKMEEIEKLTEEWERWTEEEVLERMKLKKKEVLQFVSKCKSKSQREDYTAHLQKHINVTVIGKCAQDSAPCERYSECEGENIASHYFYLAFEDSVCVDFVTEKAFLLKDLIVPVVLSYRAINSQLLEGSYIAADDYLGPEDLAKRLKYLIAHKEEYMEHFEWTRKYKRSKAVSRHSCEICEALLKGRQFPEEKDIHGWWKRDAHCEEQNFVVRLGVPQPPPPLVKKLRPFYGDDDYERI</sequence>
<evidence type="ECO:0000259" key="14">
    <source>
        <dbReference type="Pfam" id="PF17039"/>
    </source>
</evidence>
<dbReference type="PANTHER" id="PTHR48438">
    <property type="entry name" value="ALPHA-(1,3)-FUCOSYLTRANSFERASE C-RELATED"/>
    <property type="match status" value="1"/>
</dbReference>
<comment type="caution">
    <text evidence="15">The sequence shown here is derived from an EMBL/GenBank/DDBJ whole genome shotgun (WGS) entry which is preliminary data.</text>
</comment>
<evidence type="ECO:0000256" key="8">
    <source>
        <dbReference type="ARBA" id="ARBA00022989"/>
    </source>
</evidence>
<dbReference type="SUPFAM" id="SSF53756">
    <property type="entry name" value="UDP-Glycosyltransferase/glycogen phosphorylase"/>
    <property type="match status" value="1"/>
</dbReference>
<dbReference type="InterPro" id="IPR055270">
    <property type="entry name" value="Glyco_tran_10_C"/>
</dbReference>
<dbReference type="Pfam" id="PF17039">
    <property type="entry name" value="Glyco_tran_10_N"/>
    <property type="match status" value="1"/>
</dbReference>
<evidence type="ECO:0000256" key="3">
    <source>
        <dbReference type="ARBA" id="ARBA00008919"/>
    </source>
</evidence>
<evidence type="ECO:0000256" key="10">
    <source>
        <dbReference type="ARBA" id="ARBA00023136"/>
    </source>
</evidence>
<evidence type="ECO:0000256" key="4">
    <source>
        <dbReference type="ARBA" id="ARBA00022676"/>
    </source>
</evidence>
<dbReference type="Proteomes" id="UP001175271">
    <property type="component" value="Unassembled WGS sequence"/>
</dbReference>
<dbReference type="Gene3D" id="3.40.50.11660">
    <property type="entry name" value="Glycosyl transferase family 10, C-terminal domain"/>
    <property type="match status" value="1"/>
</dbReference>
<comment type="subcellular location">
    <subcellularLocation>
        <location evidence="1 12">Golgi apparatus</location>
        <location evidence="1 12">Golgi stack membrane</location>
        <topology evidence="1 12">Single-pass type II membrane protein</topology>
    </subcellularLocation>
</comment>
<organism evidence="15 16">
    <name type="scientific">Steinernema hermaphroditum</name>
    <dbReference type="NCBI Taxonomy" id="289476"/>
    <lineage>
        <taxon>Eukaryota</taxon>
        <taxon>Metazoa</taxon>
        <taxon>Ecdysozoa</taxon>
        <taxon>Nematoda</taxon>
        <taxon>Chromadorea</taxon>
        <taxon>Rhabditida</taxon>
        <taxon>Tylenchina</taxon>
        <taxon>Panagrolaimomorpha</taxon>
        <taxon>Strongyloidoidea</taxon>
        <taxon>Steinernematidae</taxon>
        <taxon>Steinernema</taxon>
    </lineage>
</organism>
<keyword evidence="8 12" id="KW-1133">Transmembrane helix</keyword>
<name>A0AA39LPN9_9BILA</name>
<feature type="domain" description="Fucosyltransferase N-terminal" evidence="14">
    <location>
        <begin position="51"/>
        <end position="158"/>
    </location>
</feature>
<keyword evidence="4 12" id="KW-0328">Glycosyltransferase</keyword>
<dbReference type="EMBL" id="JAUCMV010000004">
    <property type="protein sequence ID" value="KAK0405003.1"/>
    <property type="molecule type" value="Genomic_DNA"/>
</dbReference>
<dbReference type="GO" id="GO:0032580">
    <property type="term" value="C:Golgi cisterna membrane"/>
    <property type="evidence" value="ECO:0007669"/>
    <property type="project" value="UniProtKB-SubCell"/>
</dbReference>
<evidence type="ECO:0000259" key="13">
    <source>
        <dbReference type="Pfam" id="PF00852"/>
    </source>
</evidence>
<dbReference type="InterPro" id="IPR038577">
    <property type="entry name" value="GT10-like_C_sf"/>
</dbReference>
<dbReference type="AlphaFoldDB" id="A0AA39LPN9"/>
<keyword evidence="11" id="KW-0325">Glycoprotein</keyword>
<protein>
    <recommendedName>
        <fullName evidence="12">Fucosyltransferase</fullName>
        <ecNumber evidence="12">2.4.1.-</ecNumber>
    </recommendedName>
</protein>
<keyword evidence="10 12" id="KW-0472">Membrane</keyword>
<evidence type="ECO:0000256" key="6">
    <source>
        <dbReference type="ARBA" id="ARBA00022692"/>
    </source>
</evidence>
<reference evidence="15" key="1">
    <citation type="submission" date="2023-06" db="EMBL/GenBank/DDBJ databases">
        <title>Genomic analysis of the entomopathogenic nematode Steinernema hermaphroditum.</title>
        <authorList>
            <person name="Schwarz E.M."/>
            <person name="Heppert J.K."/>
            <person name="Baniya A."/>
            <person name="Schwartz H.T."/>
            <person name="Tan C.-H."/>
            <person name="Antoshechkin I."/>
            <person name="Sternberg P.W."/>
            <person name="Goodrich-Blair H."/>
            <person name="Dillman A.R."/>
        </authorList>
    </citation>
    <scope>NUCLEOTIDE SEQUENCE</scope>
    <source>
        <strain evidence="15">PS9179</strain>
        <tissue evidence="15">Whole animal</tissue>
    </source>
</reference>
<dbReference type="GO" id="GO:0008417">
    <property type="term" value="F:fucosyltransferase activity"/>
    <property type="evidence" value="ECO:0007669"/>
    <property type="project" value="InterPro"/>
</dbReference>
<dbReference type="InterPro" id="IPR001503">
    <property type="entry name" value="Glyco_trans_10"/>
</dbReference>
<evidence type="ECO:0000256" key="9">
    <source>
        <dbReference type="ARBA" id="ARBA00023034"/>
    </source>
</evidence>
<keyword evidence="16" id="KW-1185">Reference proteome</keyword>
<evidence type="ECO:0000256" key="5">
    <source>
        <dbReference type="ARBA" id="ARBA00022679"/>
    </source>
</evidence>
<proteinExistence type="inferred from homology"/>
<dbReference type="InterPro" id="IPR031481">
    <property type="entry name" value="Glyco_tran_10_N"/>
</dbReference>
<evidence type="ECO:0000313" key="16">
    <source>
        <dbReference type="Proteomes" id="UP001175271"/>
    </source>
</evidence>
<accession>A0AA39LPN9</accession>
<comment type="similarity">
    <text evidence="3 12">Belongs to the glycosyltransferase 10 family.</text>
</comment>
<feature type="transmembrane region" description="Helical" evidence="12">
    <location>
        <begin position="14"/>
        <end position="33"/>
    </location>
</feature>
<dbReference type="Pfam" id="PF00852">
    <property type="entry name" value="Glyco_transf_10"/>
    <property type="match status" value="1"/>
</dbReference>
<gene>
    <name evidence="15" type="ORF">QR680_017753</name>
</gene>
<comment type="pathway">
    <text evidence="2">Protein modification; protein glycosylation.</text>
</comment>
<evidence type="ECO:0000256" key="1">
    <source>
        <dbReference type="ARBA" id="ARBA00004447"/>
    </source>
</evidence>
<keyword evidence="7" id="KW-0735">Signal-anchor</keyword>
<keyword evidence="9 12" id="KW-0333">Golgi apparatus</keyword>
<evidence type="ECO:0000256" key="11">
    <source>
        <dbReference type="ARBA" id="ARBA00023180"/>
    </source>
</evidence>
<dbReference type="PANTHER" id="PTHR48438:SF1">
    <property type="entry name" value="ALPHA-(1,3)-FUCOSYLTRANSFERASE C-RELATED"/>
    <property type="match status" value="1"/>
</dbReference>
<keyword evidence="5 12" id="KW-0808">Transferase</keyword>
<dbReference type="EC" id="2.4.1.-" evidence="12"/>
<evidence type="ECO:0000256" key="2">
    <source>
        <dbReference type="ARBA" id="ARBA00004922"/>
    </source>
</evidence>